<keyword evidence="1" id="KW-0032">Aminotransferase</keyword>
<accession>A0A8H4ADZ3</accession>
<dbReference type="AlphaFoldDB" id="A0A8H4ADZ3"/>
<evidence type="ECO:0000313" key="1">
    <source>
        <dbReference type="EMBL" id="KAF0484110.1"/>
    </source>
</evidence>
<evidence type="ECO:0000313" key="2">
    <source>
        <dbReference type="Proteomes" id="UP000439903"/>
    </source>
</evidence>
<protein>
    <submittedName>
        <fullName evidence="1">Isomerising glucosamine-fructose-6-phosphate aminotransferase</fullName>
    </submittedName>
</protein>
<keyword evidence="2" id="KW-1185">Reference proteome</keyword>
<dbReference type="EMBL" id="WTPW01000738">
    <property type="protein sequence ID" value="KAF0484110.1"/>
    <property type="molecule type" value="Genomic_DNA"/>
</dbReference>
<dbReference type="OrthoDB" id="3229351at2759"/>
<sequence length="94" mass="10827">MQQPIKFERDPSICRDHLKPLPTNSHLYSNPKGEFAMVHNTNYKEMKIVLENKDTILNQKQKGAFTLISKSVHYPDKIVTTRRGPPLPVVLKKS</sequence>
<keyword evidence="1" id="KW-0808">Transferase</keyword>
<reference evidence="1 2" key="1">
    <citation type="journal article" date="2019" name="Environ. Microbiol.">
        <title>At the nexus of three kingdoms: the genome of the mycorrhizal fungus Gigaspora margarita provides insights into plant, endobacterial and fungal interactions.</title>
        <authorList>
            <person name="Venice F."/>
            <person name="Ghignone S."/>
            <person name="Salvioli di Fossalunga A."/>
            <person name="Amselem J."/>
            <person name="Novero M."/>
            <person name="Xianan X."/>
            <person name="Sedzielewska Toro K."/>
            <person name="Morin E."/>
            <person name="Lipzen A."/>
            <person name="Grigoriev I.V."/>
            <person name="Henrissat B."/>
            <person name="Martin F.M."/>
            <person name="Bonfante P."/>
        </authorList>
    </citation>
    <scope>NUCLEOTIDE SEQUENCE [LARGE SCALE GENOMIC DNA]</scope>
    <source>
        <strain evidence="1 2">BEG34</strain>
    </source>
</reference>
<dbReference type="Proteomes" id="UP000439903">
    <property type="component" value="Unassembled WGS sequence"/>
</dbReference>
<organism evidence="1 2">
    <name type="scientific">Gigaspora margarita</name>
    <dbReference type="NCBI Taxonomy" id="4874"/>
    <lineage>
        <taxon>Eukaryota</taxon>
        <taxon>Fungi</taxon>
        <taxon>Fungi incertae sedis</taxon>
        <taxon>Mucoromycota</taxon>
        <taxon>Glomeromycotina</taxon>
        <taxon>Glomeromycetes</taxon>
        <taxon>Diversisporales</taxon>
        <taxon>Gigasporaceae</taxon>
        <taxon>Gigaspora</taxon>
    </lineage>
</organism>
<dbReference type="GO" id="GO:0008483">
    <property type="term" value="F:transaminase activity"/>
    <property type="evidence" value="ECO:0007669"/>
    <property type="project" value="UniProtKB-KW"/>
</dbReference>
<name>A0A8H4ADZ3_GIGMA</name>
<gene>
    <name evidence="1" type="ORF">F8M41_023093</name>
</gene>
<comment type="caution">
    <text evidence="1">The sequence shown here is derived from an EMBL/GenBank/DDBJ whole genome shotgun (WGS) entry which is preliminary data.</text>
</comment>
<proteinExistence type="predicted"/>